<dbReference type="Proteomes" id="UP000242957">
    <property type="component" value="Unassembled WGS sequence"/>
</dbReference>
<evidence type="ECO:0000313" key="13">
    <source>
        <dbReference type="Proteomes" id="UP000242957"/>
    </source>
</evidence>
<keyword evidence="3 8" id="KW-0349">Heme</keyword>
<dbReference type="PANTHER" id="PTHR33751">
    <property type="entry name" value="CBB3-TYPE CYTOCHROME C OXIDASE SUBUNIT FIXP"/>
    <property type="match status" value="1"/>
</dbReference>
<dbReference type="GO" id="GO:0005506">
    <property type="term" value="F:iron ion binding"/>
    <property type="evidence" value="ECO:0007669"/>
    <property type="project" value="InterPro"/>
</dbReference>
<feature type="binding site" description="axial binding residue" evidence="9">
    <location>
        <position position="92"/>
    </location>
    <ligand>
        <name>heme c</name>
        <dbReference type="ChEBI" id="CHEBI:61717"/>
        <label>1</label>
    </ligand>
    <ligandPart>
        <name>Fe</name>
        <dbReference type="ChEBI" id="CHEBI:18248"/>
    </ligandPart>
</feature>
<evidence type="ECO:0000256" key="6">
    <source>
        <dbReference type="ARBA" id="ARBA00022982"/>
    </source>
</evidence>
<dbReference type="GO" id="GO:0009055">
    <property type="term" value="F:electron transfer activity"/>
    <property type="evidence" value="ECO:0007669"/>
    <property type="project" value="InterPro"/>
</dbReference>
<dbReference type="InterPro" id="IPR009056">
    <property type="entry name" value="Cyt_c-like_dom"/>
</dbReference>
<dbReference type="InterPro" id="IPR050597">
    <property type="entry name" value="Cytochrome_c_Oxidase_Subunit"/>
</dbReference>
<dbReference type="AlphaFoldDB" id="A0A1H0KUL2"/>
<dbReference type="GO" id="GO:0042597">
    <property type="term" value="C:periplasmic space"/>
    <property type="evidence" value="ECO:0007669"/>
    <property type="project" value="UniProtKB-SubCell"/>
</dbReference>
<keyword evidence="5" id="KW-0574">Periplasm</keyword>
<evidence type="ECO:0000256" key="7">
    <source>
        <dbReference type="ARBA" id="ARBA00023004"/>
    </source>
</evidence>
<dbReference type="EMBL" id="FNIJ01000013">
    <property type="protein sequence ID" value="SDO59619.1"/>
    <property type="molecule type" value="Genomic_DNA"/>
</dbReference>
<dbReference type="STRING" id="198616.SAMN05216193_11364"/>
<keyword evidence="10" id="KW-0732">Signal</keyword>
<name>A0A1H0KUL2_9PSED</name>
<evidence type="ECO:0000256" key="5">
    <source>
        <dbReference type="ARBA" id="ARBA00022764"/>
    </source>
</evidence>
<proteinExistence type="predicted"/>
<comment type="PTM">
    <text evidence="8">Binds 2 heme c groups covalently per subunit.</text>
</comment>
<dbReference type="PANTHER" id="PTHR33751:SF9">
    <property type="entry name" value="CYTOCHROME C4"/>
    <property type="match status" value="1"/>
</dbReference>
<feature type="domain" description="Cytochrome c" evidence="11">
    <location>
        <begin position="30"/>
        <end position="115"/>
    </location>
</feature>
<accession>A0A1H0KUL2</accession>
<feature type="binding site" description="axial binding residue" evidence="9">
    <location>
        <position position="183"/>
    </location>
    <ligand>
        <name>heme c</name>
        <dbReference type="ChEBI" id="CHEBI:61717"/>
        <label>2</label>
    </ligand>
    <ligandPart>
        <name>Fe</name>
        <dbReference type="ChEBI" id="CHEBI:18248"/>
    </ligandPart>
</feature>
<protein>
    <submittedName>
        <fullName evidence="12">Cytochrome c553</fullName>
    </submittedName>
</protein>
<keyword evidence="7 9" id="KW-0408">Iron</keyword>
<dbReference type="GO" id="GO:0020037">
    <property type="term" value="F:heme binding"/>
    <property type="evidence" value="ECO:0007669"/>
    <property type="project" value="InterPro"/>
</dbReference>
<keyword evidence="4 9" id="KW-0479">Metal-binding</keyword>
<dbReference type="Pfam" id="PF00034">
    <property type="entry name" value="Cytochrom_C"/>
    <property type="match status" value="1"/>
</dbReference>
<reference evidence="13" key="1">
    <citation type="submission" date="2016-10" db="EMBL/GenBank/DDBJ databases">
        <authorList>
            <person name="Varghese N."/>
            <person name="Submissions S."/>
        </authorList>
    </citation>
    <scope>NUCLEOTIDE SEQUENCE [LARGE SCALE GENOMIC DNA]</scope>
    <source>
        <strain evidence="13">JCM 21621</strain>
    </source>
</reference>
<comment type="subcellular location">
    <subcellularLocation>
        <location evidence="1">Periplasm</location>
    </subcellularLocation>
</comment>
<keyword evidence="2" id="KW-0813">Transport</keyword>
<feature type="signal peptide" evidence="10">
    <location>
        <begin position="1"/>
        <end position="17"/>
    </location>
</feature>
<evidence type="ECO:0000313" key="12">
    <source>
        <dbReference type="EMBL" id="SDO59619.1"/>
    </source>
</evidence>
<gene>
    <name evidence="12" type="ORF">SAMN05216193_11364</name>
</gene>
<dbReference type="PIRSF" id="PIRSF000005">
    <property type="entry name" value="Cytochrome_c4"/>
    <property type="match status" value="1"/>
</dbReference>
<evidence type="ECO:0000256" key="4">
    <source>
        <dbReference type="ARBA" id="ARBA00022723"/>
    </source>
</evidence>
<dbReference type="PROSITE" id="PS51007">
    <property type="entry name" value="CYTC"/>
    <property type="match status" value="2"/>
</dbReference>
<feature type="binding site" description="axial binding residue" evidence="9">
    <location>
        <position position="53"/>
    </location>
    <ligand>
        <name>heme c</name>
        <dbReference type="ChEBI" id="CHEBI:61717"/>
        <label>1</label>
    </ligand>
    <ligandPart>
        <name>Fe</name>
        <dbReference type="ChEBI" id="CHEBI:18248"/>
    </ligandPart>
</feature>
<evidence type="ECO:0000259" key="11">
    <source>
        <dbReference type="PROSITE" id="PS51007"/>
    </source>
</evidence>
<feature type="binding site" description="axial binding residue" evidence="9">
    <location>
        <position position="143"/>
    </location>
    <ligand>
        <name>heme c</name>
        <dbReference type="ChEBI" id="CHEBI:61717"/>
        <label>2</label>
    </ligand>
    <ligandPart>
        <name>Fe</name>
        <dbReference type="ChEBI" id="CHEBI:18248"/>
    </ligandPart>
</feature>
<evidence type="ECO:0000256" key="9">
    <source>
        <dbReference type="PIRSR" id="PIRSR000005-2"/>
    </source>
</evidence>
<keyword evidence="6" id="KW-0249">Electron transport</keyword>
<feature type="domain" description="Cytochrome c" evidence="11">
    <location>
        <begin position="126"/>
        <end position="206"/>
    </location>
</feature>
<dbReference type="InterPro" id="IPR024167">
    <property type="entry name" value="Cytochrome_c4-like"/>
</dbReference>
<dbReference type="InterPro" id="IPR036909">
    <property type="entry name" value="Cyt_c-like_dom_sf"/>
</dbReference>
<dbReference type="Gene3D" id="1.10.760.10">
    <property type="entry name" value="Cytochrome c-like domain"/>
    <property type="match status" value="2"/>
</dbReference>
<sequence length="207" mass="22575">MRKFLLLLACLASPAFAEDSALQRFNALMTDPQQREAAYAAGQERITLCGHCHGEDGNSKRDYIPNLAAQNPRYLFDAFEKYASGARSDYVMSRLASTLGLDERVNIAVYFSQQQVRPSAAASDEALRGEGAALFRQVCTACHGQQGLGREGTPRLAGQPGEYLRRTLTRYRDKDPRRAGSTMLGVAGGLSDRQIAAVAAYLQGLQP</sequence>
<feature type="binding site" description="covalent" evidence="8">
    <location>
        <position position="52"/>
    </location>
    <ligand>
        <name>heme c</name>
        <dbReference type="ChEBI" id="CHEBI:61717"/>
        <label>1</label>
    </ligand>
</feature>
<evidence type="ECO:0000256" key="2">
    <source>
        <dbReference type="ARBA" id="ARBA00022448"/>
    </source>
</evidence>
<dbReference type="OrthoDB" id="9773456at2"/>
<evidence type="ECO:0000256" key="8">
    <source>
        <dbReference type="PIRSR" id="PIRSR000005-1"/>
    </source>
</evidence>
<evidence type="ECO:0000256" key="3">
    <source>
        <dbReference type="ARBA" id="ARBA00022617"/>
    </source>
</evidence>
<keyword evidence="13" id="KW-1185">Reference proteome</keyword>
<dbReference type="RefSeq" id="WP_084312034.1">
    <property type="nucleotide sequence ID" value="NZ_FNIJ01000013.1"/>
</dbReference>
<evidence type="ECO:0000256" key="10">
    <source>
        <dbReference type="SAM" id="SignalP"/>
    </source>
</evidence>
<feature type="binding site" description="covalent" evidence="8">
    <location>
        <position position="49"/>
    </location>
    <ligand>
        <name>heme c</name>
        <dbReference type="ChEBI" id="CHEBI:61717"/>
        <label>1</label>
    </ligand>
</feature>
<feature type="binding site" description="covalent" evidence="8">
    <location>
        <position position="139"/>
    </location>
    <ligand>
        <name>heme c</name>
        <dbReference type="ChEBI" id="CHEBI:61717"/>
        <label>2</label>
    </ligand>
</feature>
<feature type="chain" id="PRO_5017324500" evidence="10">
    <location>
        <begin position="18"/>
        <end position="207"/>
    </location>
</feature>
<dbReference type="SUPFAM" id="SSF46626">
    <property type="entry name" value="Cytochrome c"/>
    <property type="match status" value="2"/>
</dbReference>
<organism evidence="12 13">
    <name type="scientific">Pseudomonas jinjuensis</name>
    <dbReference type="NCBI Taxonomy" id="198616"/>
    <lineage>
        <taxon>Bacteria</taxon>
        <taxon>Pseudomonadati</taxon>
        <taxon>Pseudomonadota</taxon>
        <taxon>Gammaproteobacteria</taxon>
        <taxon>Pseudomonadales</taxon>
        <taxon>Pseudomonadaceae</taxon>
        <taxon>Pseudomonas</taxon>
    </lineage>
</organism>
<evidence type="ECO:0000256" key="1">
    <source>
        <dbReference type="ARBA" id="ARBA00004418"/>
    </source>
</evidence>
<feature type="binding site" description="covalent" evidence="8">
    <location>
        <position position="142"/>
    </location>
    <ligand>
        <name>heme c</name>
        <dbReference type="ChEBI" id="CHEBI:61717"/>
        <label>2</label>
    </ligand>
</feature>